<name>A0A235BQC2_UNCW3</name>
<dbReference type="Gene3D" id="2.60.120.260">
    <property type="entry name" value="Galactose-binding domain-like"/>
    <property type="match status" value="1"/>
</dbReference>
<dbReference type="AlphaFoldDB" id="A0A235BQC2"/>
<reference evidence="1 2" key="1">
    <citation type="submission" date="2017-07" db="EMBL/GenBank/DDBJ databases">
        <title>Recovery of genomes from metagenomes via a dereplication, aggregation, and scoring strategy.</title>
        <authorList>
            <person name="Sieber C.M."/>
            <person name="Probst A.J."/>
            <person name="Sharrar A."/>
            <person name="Thomas B.C."/>
            <person name="Hess M."/>
            <person name="Tringe S.G."/>
            <person name="Banfield J.F."/>
        </authorList>
    </citation>
    <scope>NUCLEOTIDE SEQUENCE [LARGE SCALE GENOMIC DNA]</scope>
    <source>
        <strain evidence="1">JGI_Cruoil_03_51_56</strain>
    </source>
</reference>
<evidence type="ECO:0000313" key="1">
    <source>
        <dbReference type="EMBL" id="OYD13907.1"/>
    </source>
</evidence>
<proteinExistence type="predicted"/>
<dbReference type="EMBL" id="NOZP01000185">
    <property type="protein sequence ID" value="OYD13907.1"/>
    <property type="molecule type" value="Genomic_DNA"/>
</dbReference>
<gene>
    <name evidence="1" type="ORF">CH330_09780</name>
</gene>
<evidence type="ECO:0000313" key="2">
    <source>
        <dbReference type="Proteomes" id="UP000215559"/>
    </source>
</evidence>
<protein>
    <recommendedName>
        <fullName evidence="3">CBM-cenC domain-containing protein</fullName>
    </recommendedName>
</protein>
<comment type="caution">
    <text evidence="1">The sequence shown here is derived from an EMBL/GenBank/DDBJ whole genome shotgun (WGS) entry which is preliminary data.</text>
</comment>
<organism evidence="1 2">
    <name type="scientific">candidate division WOR-3 bacterium JGI_Cruoil_03_51_56</name>
    <dbReference type="NCBI Taxonomy" id="1973747"/>
    <lineage>
        <taxon>Bacteria</taxon>
        <taxon>Bacteria division WOR-3</taxon>
    </lineage>
</organism>
<evidence type="ECO:0008006" key="3">
    <source>
        <dbReference type="Google" id="ProtNLM"/>
    </source>
</evidence>
<accession>A0A235BQC2</accession>
<sequence length="236" mass="26322">MRILRFVFLLFLAVTPVRALNILPNSSFEYWIDTLGVHMPLGWITSEPLYPGSAVKSTESHTGLYCVKLTGGDTAAFVSTITIVRPDYHYHFSGWAKVPSLIGGSFILQFTKLLGEPIGTPEMLPAFHSSDYREYDRWVTAPESAVFLSVSFAAIPTATVYLDDVTLEDTAIIGIEEYQTTKTSEPHPDPRKVIAPVGITRTLEPLNSGSILYDPLGRRVCPDRLRPGVYFILRKR</sequence>
<dbReference type="Proteomes" id="UP000215559">
    <property type="component" value="Unassembled WGS sequence"/>
</dbReference>